<dbReference type="Pfam" id="PF06197">
    <property type="entry name" value="DUF998"/>
    <property type="match status" value="1"/>
</dbReference>
<evidence type="ECO:0000256" key="2">
    <source>
        <dbReference type="SAM" id="Phobius"/>
    </source>
</evidence>
<feature type="transmembrane region" description="Helical" evidence="2">
    <location>
        <begin position="177"/>
        <end position="197"/>
    </location>
</feature>
<keyword evidence="4" id="KW-1185">Reference proteome</keyword>
<feature type="transmembrane region" description="Helical" evidence="2">
    <location>
        <begin position="151"/>
        <end position="171"/>
    </location>
</feature>
<organism evidence="3 4">
    <name type="scientific">Amycolatopsis acididurans</name>
    <dbReference type="NCBI Taxonomy" id="2724524"/>
    <lineage>
        <taxon>Bacteria</taxon>
        <taxon>Bacillati</taxon>
        <taxon>Actinomycetota</taxon>
        <taxon>Actinomycetes</taxon>
        <taxon>Pseudonocardiales</taxon>
        <taxon>Pseudonocardiaceae</taxon>
        <taxon>Amycolatopsis</taxon>
    </lineage>
</organism>
<feature type="transmembrane region" description="Helical" evidence="2">
    <location>
        <begin position="56"/>
        <end position="82"/>
    </location>
</feature>
<accession>A0ABX1J9S9</accession>
<protein>
    <submittedName>
        <fullName evidence="3">DUF998 domain-containing protein</fullName>
    </submittedName>
</protein>
<feature type="region of interest" description="Disordered" evidence="1">
    <location>
        <begin position="205"/>
        <end position="229"/>
    </location>
</feature>
<keyword evidence="2" id="KW-0812">Transmembrane</keyword>
<feature type="transmembrane region" description="Helical" evidence="2">
    <location>
        <begin position="12"/>
        <end position="36"/>
    </location>
</feature>
<gene>
    <name evidence="3" type="ORF">HFP15_19425</name>
</gene>
<evidence type="ECO:0000256" key="1">
    <source>
        <dbReference type="SAM" id="MobiDB-lite"/>
    </source>
</evidence>
<dbReference type="EMBL" id="JAAXLS010000012">
    <property type="protein sequence ID" value="NKQ55057.1"/>
    <property type="molecule type" value="Genomic_DNA"/>
</dbReference>
<keyword evidence="2" id="KW-0472">Membrane</keyword>
<proteinExistence type="predicted"/>
<evidence type="ECO:0000313" key="4">
    <source>
        <dbReference type="Proteomes" id="UP000715441"/>
    </source>
</evidence>
<reference evidence="3 4" key="1">
    <citation type="submission" date="2020-04" db="EMBL/GenBank/DDBJ databases">
        <title>Novel species.</title>
        <authorList>
            <person name="Teo W.F.A."/>
            <person name="Lipun K."/>
            <person name="Srisuk N."/>
            <person name="Duangmal K."/>
        </authorList>
    </citation>
    <scope>NUCLEOTIDE SEQUENCE [LARGE SCALE GENOMIC DNA]</scope>
    <source>
        <strain evidence="3 4">K13G38</strain>
    </source>
</reference>
<dbReference type="InterPro" id="IPR009339">
    <property type="entry name" value="DUF998"/>
</dbReference>
<dbReference type="Proteomes" id="UP000715441">
    <property type="component" value="Unassembled WGS sequence"/>
</dbReference>
<evidence type="ECO:0000313" key="3">
    <source>
        <dbReference type="EMBL" id="NKQ55057.1"/>
    </source>
</evidence>
<comment type="caution">
    <text evidence="3">The sequence shown here is derived from an EMBL/GenBank/DDBJ whole genome shotgun (WGS) entry which is preliminary data.</text>
</comment>
<feature type="transmembrane region" description="Helical" evidence="2">
    <location>
        <begin position="89"/>
        <end position="107"/>
    </location>
</feature>
<keyword evidence="2" id="KW-1133">Transmembrane helix</keyword>
<feature type="transmembrane region" description="Helical" evidence="2">
    <location>
        <begin position="119"/>
        <end position="139"/>
    </location>
</feature>
<sequence>MGISTEPGDRTRLWVSIATAALAWAAFTMTVLHLISSHDPLTDTLSSYAFTDRGTGMLGASILATAIGSLATLAALSAAGIAVSGTSRALFGTWSLGLGAAALFPASYPEHPNPVSGEIHQYSCVIAFLSLPALGFSLLDTLPSGRRAVRGISAGATLMLLLFGIGYALPWLLPVGFVQRLALIVDVALICSLIVIARRNTSAGPGGIGVSRPSASPDLDPSFPSAGPL</sequence>
<name>A0ABX1J9S9_9PSEU</name>